<organism evidence="3 4">
    <name type="scientific">Batillaria attramentaria</name>
    <dbReference type="NCBI Taxonomy" id="370345"/>
    <lineage>
        <taxon>Eukaryota</taxon>
        <taxon>Metazoa</taxon>
        <taxon>Spiralia</taxon>
        <taxon>Lophotrochozoa</taxon>
        <taxon>Mollusca</taxon>
        <taxon>Gastropoda</taxon>
        <taxon>Caenogastropoda</taxon>
        <taxon>Sorbeoconcha</taxon>
        <taxon>Cerithioidea</taxon>
        <taxon>Batillariidae</taxon>
        <taxon>Batillaria</taxon>
    </lineage>
</organism>
<sequence>MGGLLSSNADLSEFQKKKLLHEFYTFFDLNKDGTLEWKDFDMARQKICQLSGWKVGTDKFLKTQELFTDIWRQLQDQGDENLDGIITAEEWLSMWQKFQKGCVQEHKQKKDKAEGDKNKIPDWLERYVEYKFNLYDRTGDGVIDPEEFEYVLSDFGVSSKDARTCFLLFSNNHERKVDLEYFKELSAEYYRSDDPSSLGNFITGRLDFDQDTAGTCNTGTRK</sequence>
<dbReference type="Gene3D" id="1.10.238.10">
    <property type="entry name" value="EF-hand"/>
    <property type="match status" value="1"/>
</dbReference>
<dbReference type="InterPro" id="IPR002048">
    <property type="entry name" value="EF_hand_dom"/>
</dbReference>
<evidence type="ECO:0000256" key="1">
    <source>
        <dbReference type="ARBA" id="ARBA00022837"/>
    </source>
</evidence>
<evidence type="ECO:0000313" key="3">
    <source>
        <dbReference type="EMBL" id="KAK7482166.1"/>
    </source>
</evidence>
<feature type="domain" description="EF-hand" evidence="2">
    <location>
        <begin position="123"/>
        <end position="158"/>
    </location>
</feature>
<dbReference type="PROSITE" id="PS00018">
    <property type="entry name" value="EF_HAND_1"/>
    <property type="match status" value="1"/>
</dbReference>
<proteinExistence type="predicted"/>
<dbReference type="PROSITE" id="PS50222">
    <property type="entry name" value="EF_HAND_2"/>
    <property type="match status" value="2"/>
</dbReference>
<keyword evidence="4" id="KW-1185">Reference proteome</keyword>
<dbReference type="SUPFAM" id="SSF47473">
    <property type="entry name" value="EF-hand"/>
    <property type="match status" value="1"/>
</dbReference>
<name>A0ABD0K4A5_9CAEN</name>
<evidence type="ECO:0000259" key="2">
    <source>
        <dbReference type="PROSITE" id="PS50222"/>
    </source>
</evidence>
<comment type="caution">
    <text evidence="3">The sequence shown here is derived from an EMBL/GenBank/DDBJ whole genome shotgun (WGS) entry which is preliminary data.</text>
</comment>
<reference evidence="3 4" key="1">
    <citation type="journal article" date="2023" name="Sci. Data">
        <title>Genome assembly of the Korean intertidal mud-creeper Batillaria attramentaria.</title>
        <authorList>
            <person name="Patra A.K."/>
            <person name="Ho P.T."/>
            <person name="Jun S."/>
            <person name="Lee S.J."/>
            <person name="Kim Y."/>
            <person name="Won Y.J."/>
        </authorList>
    </citation>
    <scope>NUCLEOTIDE SEQUENCE [LARGE SCALE GENOMIC DNA]</scope>
    <source>
        <strain evidence="3">Wonlab-2016</strain>
    </source>
</reference>
<evidence type="ECO:0000313" key="4">
    <source>
        <dbReference type="Proteomes" id="UP001519460"/>
    </source>
</evidence>
<dbReference type="Proteomes" id="UP001519460">
    <property type="component" value="Unassembled WGS sequence"/>
</dbReference>
<accession>A0ABD0K4A5</accession>
<feature type="domain" description="EF-hand" evidence="2">
    <location>
        <begin position="15"/>
        <end position="50"/>
    </location>
</feature>
<dbReference type="AlphaFoldDB" id="A0ABD0K4A5"/>
<dbReference type="Pfam" id="PF13202">
    <property type="entry name" value="EF-hand_5"/>
    <property type="match status" value="1"/>
</dbReference>
<dbReference type="InterPro" id="IPR011992">
    <property type="entry name" value="EF-hand-dom_pair"/>
</dbReference>
<dbReference type="InterPro" id="IPR018247">
    <property type="entry name" value="EF_Hand_1_Ca_BS"/>
</dbReference>
<keyword evidence="1" id="KW-0106">Calcium</keyword>
<protein>
    <recommendedName>
        <fullName evidence="2">EF-hand domain-containing protein</fullName>
    </recommendedName>
</protein>
<gene>
    <name evidence="3" type="ORF">BaRGS_00026631</name>
</gene>
<dbReference type="EMBL" id="JACVVK020000250">
    <property type="protein sequence ID" value="KAK7482166.1"/>
    <property type="molecule type" value="Genomic_DNA"/>
</dbReference>